<dbReference type="RefSeq" id="WP_086536129.1">
    <property type="nucleotide sequence ID" value="NZ_NGFO01000017.1"/>
</dbReference>
<dbReference type="Pfam" id="PF13579">
    <property type="entry name" value="Glyco_trans_4_4"/>
    <property type="match status" value="1"/>
</dbReference>
<dbReference type="AlphaFoldDB" id="A0A243Q8B5"/>
<evidence type="ECO:0000313" key="5">
    <source>
        <dbReference type="EMBL" id="OUC77792.1"/>
    </source>
</evidence>
<keyword evidence="1" id="KW-0328">Glycosyltransferase</keyword>
<dbReference type="InterPro" id="IPR028098">
    <property type="entry name" value="Glyco_trans_4-like_N"/>
</dbReference>
<dbReference type="PANTHER" id="PTHR12526:SF510">
    <property type="entry name" value="D-INOSITOL 3-PHOSPHATE GLYCOSYLTRANSFERASE"/>
    <property type="match status" value="1"/>
</dbReference>
<feature type="domain" description="Glycosyltransferase subfamily 4-like N-terminal" evidence="4">
    <location>
        <begin position="17"/>
        <end position="179"/>
    </location>
</feature>
<dbReference type="InterPro" id="IPR001296">
    <property type="entry name" value="Glyco_trans_1"/>
</dbReference>
<protein>
    <submittedName>
        <fullName evidence="5">Glycosyl transferase</fullName>
    </submittedName>
</protein>
<keyword evidence="2 5" id="KW-0808">Transferase</keyword>
<dbReference type="OrthoDB" id="4316343at2"/>
<evidence type="ECO:0000256" key="1">
    <source>
        <dbReference type="ARBA" id="ARBA00022676"/>
    </source>
</evidence>
<feature type="domain" description="Glycosyl transferase family 1" evidence="3">
    <location>
        <begin position="189"/>
        <end position="350"/>
    </location>
</feature>
<comment type="caution">
    <text evidence="5">The sequence shown here is derived from an EMBL/GenBank/DDBJ whole genome shotgun (WGS) entry which is preliminary data.</text>
</comment>
<evidence type="ECO:0000256" key="2">
    <source>
        <dbReference type="ARBA" id="ARBA00022679"/>
    </source>
</evidence>
<evidence type="ECO:0000259" key="4">
    <source>
        <dbReference type="Pfam" id="PF13579"/>
    </source>
</evidence>
<dbReference type="STRING" id="417102.CA982_15195"/>
<proteinExistence type="predicted"/>
<evidence type="ECO:0000259" key="3">
    <source>
        <dbReference type="Pfam" id="PF00534"/>
    </source>
</evidence>
<name>A0A243Q8B5_9ACTN</name>
<dbReference type="Proteomes" id="UP000194632">
    <property type="component" value="Unassembled WGS sequence"/>
</dbReference>
<sequence>MRILQVLTLLSPAGEFGGPATVAVNQSRALAQRGHAVTLIAGSFDEPGSAPDVPGVRVLTFPTRAVGRGRGFARIVAPSMLRWIRTHAGDFDVAHVHLGRDFVTLPAARLLSWGNVPTHVQTHGMINPRPSLPYQVIDRALTIPAVRHARTAFYLNDVELRKLRAAIGGSPRYSYLGNGVPLPDAVRPARPDGLPEVLFLARLHPRKRAVTFARVATELAPRFPARFTIIGPDEGDGPAVDEVLRDFRASQDAEVADRIRREAPIPGGRVTERLAQAAIYVLPSIHEPLPMSVLEAMAAGLPVVVTDTCGFAGLVADADAGLVVDDSMGALSAALIGLLTDPARARAQGLRGRHAVEQHWGITSIARQLEEHYDAAG</sequence>
<dbReference type="SUPFAM" id="SSF53756">
    <property type="entry name" value="UDP-Glycosyltransferase/glycogen phosphorylase"/>
    <property type="match status" value="1"/>
</dbReference>
<gene>
    <name evidence="5" type="ORF">CA982_15195</name>
</gene>
<organism evidence="5 6">
    <name type="scientific">Gordonia lacunae</name>
    <dbReference type="NCBI Taxonomy" id="417102"/>
    <lineage>
        <taxon>Bacteria</taxon>
        <taxon>Bacillati</taxon>
        <taxon>Actinomycetota</taxon>
        <taxon>Actinomycetes</taxon>
        <taxon>Mycobacteriales</taxon>
        <taxon>Gordoniaceae</taxon>
        <taxon>Gordonia</taxon>
    </lineage>
</organism>
<evidence type="ECO:0000313" key="6">
    <source>
        <dbReference type="Proteomes" id="UP000194632"/>
    </source>
</evidence>
<dbReference type="Gene3D" id="3.40.50.2000">
    <property type="entry name" value="Glycogen Phosphorylase B"/>
    <property type="match status" value="2"/>
</dbReference>
<dbReference type="EMBL" id="NGFO01000017">
    <property type="protein sequence ID" value="OUC77792.1"/>
    <property type="molecule type" value="Genomic_DNA"/>
</dbReference>
<dbReference type="Pfam" id="PF00534">
    <property type="entry name" value="Glycos_transf_1"/>
    <property type="match status" value="1"/>
</dbReference>
<keyword evidence="6" id="KW-1185">Reference proteome</keyword>
<accession>A0A243Q8B5</accession>
<reference evidence="5 6" key="1">
    <citation type="submission" date="2017-05" db="EMBL/GenBank/DDBJ databases">
        <title>Biotechnological potential of actinobacteria isolated from South African environments.</title>
        <authorList>
            <person name="Le Roes-Hill M."/>
            <person name="Prins A."/>
            <person name="Durrell K.A."/>
        </authorList>
    </citation>
    <scope>NUCLEOTIDE SEQUENCE [LARGE SCALE GENOMIC DNA]</scope>
    <source>
        <strain evidence="5">BS2</strain>
    </source>
</reference>
<dbReference type="PANTHER" id="PTHR12526">
    <property type="entry name" value="GLYCOSYLTRANSFERASE"/>
    <property type="match status" value="1"/>
</dbReference>
<dbReference type="GO" id="GO:0016757">
    <property type="term" value="F:glycosyltransferase activity"/>
    <property type="evidence" value="ECO:0007669"/>
    <property type="project" value="UniProtKB-KW"/>
</dbReference>